<dbReference type="SUPFAM" id="SSF47413">
    <property type="entry name" value="lambda repressor-like DNA-binding domains"/>
    <property type="match status" value="1"/>
</dbReference>
<dbReference type="Proteomes" id="UP000281975">
    <property type="component" value="Unassembled WGS sequence"/>
</dbReference>
<dbReference type="InterPro" id="IPR001387">
    <property type="entry name" value="Cro/C1-type_HTH"/>
</dbReference>
<feature type="domain" description="HTH cro/C1-type" evidence="4">
    <location>
        <begin position="28"/>
        <end position="82"/>
    </location>
</feature>
<name>A0A420WT83_9GAMM</name>
<reference evidence="5 6" key="1">
    <citation type="submission" date="2018-10" db="EMBL/GenBank/DDBJ databases">
        <title>Genomic Encyclopedia of Type Strains, Phase IV (KMG-IV): sequencing the most valuable type-strain genomes for metagenomic binning, comparative biology and taxonomic classification.</title>
        <authorList>
            <person name="Goeker M."/>
        </authorList>
    </citation>
    <scope>NUCLEOTIDE SEQUENCE [LARGE SCALE GENOMIC DNA]</scope>
    <source>
        <strain evidence="5 6">DSM 23229</strain>
    </source>
</reference>
<dbReference type="SUPFAM" id="SSF51182">
    <property type="entry name" value="RmlC-like cupins"/>
    <property type="match status" value="1"/>
</dbReference>
<dbReference type="Gene3D" id="2.60.120.10">
    <property type="entry name" value="Jelly Rolls"/>
    <property type="match status" value="1"/>
</dbReference>
<dbReference type="InterPro" id="IPR050807">
    <property type="entry name" value="TransReg_Diox_bact_type"/>
</dbReference>
<dbReference type="CDD" id="cd02209">
    <property type="entry name" value="cupin_XRE_C"/>
    <property type="match status" value="1"/>
</dbReference>
<keyword evidence="6" id="KW-1185">Reference proteome</keyword>
<comment type="caution">
    <text evidence="5">The sequence shown here is derived from an EMBL/GenBank/DDBJ whole genome shotgun (WGS) entry which is preliminary data.</text>
</comment>
<evidence type="ECO:0000256" key="1">
    <source>
        <dbReference type="ARBA" id="ARBA00023015"/>
    </source>
</evidence>
<dbReference type="Pfam" id="PF07883">
    <property type="entry name" value="Cupin_2"/>
    <property type="match status" value="1"/>
</dbReference>
<dbReference type="PROSITE" id="PS50943">
    <property type="entry name" value="HTH_CROC1"/>
    <property type="match status" value="1"/>
</dbReference>
<dbReference type="CDD" id="cd00093">
    <property type="entry name" value="HTH_XRE"/>
    <property type="match status" value="1"/>
</dbReference>
<dbReference type="Pfam" id="PF01381">
    <property type="entry name" value="HTH_3"/>
    <property type="match status" value="1"/>
</dbReference>
<dbReference type="InterPro" id="IPR013096">
    <property type="entry name" value="Cupin_2"/>
</dbReference>
<sequence length="196" mass="21908">MMDNKTPMSNILHNKERPDVLVHVAANVRRLRRTAEFSQQALAERAGVSRRMLVNIEKGDINVSLGTLDRIAQALGVHFYALVQPPDSPDSAHINEVAWAGRAPQSHATLLASKPARHEVELWAWSLAPGERYDSPADGADWHEMLLVIDGTLTLYLADRTLTIAAGDFHVFPSDQPHGYANHTDRLLKFMRNVLY</sequence>
<gene>
    <name evidence="5" type="ORF">C7446_3236</name>
</gene>
<evidence type="ECO:0000313" key="5">
    <source>
        <dbReference type="EMBL" id="RKQ95721.1"/>
    </source>
</evidence>
<keyword evidence="2" id="KW-0238">DNA-binding</keyword>
<organism evidence="5 6">
    <name type="scientific">Kushneria sinocarnis</name>
    <dbReference type="NCBI Taxonomy" id="595502"/>
    <lineage>
        <taxon>Bacteria</taxon>
        <taxon>Pseudomonadati</taxon>
        <taxon>Pseudomonadota</taxon>
        <taxon>Gammaproteobacteria</taxon>
        <taxon>Oceanospirillales</taxon>
        <taxon>Halomonadaceae</taxon>
        <taxon>Kushneria</taxon>
    </lineage>
</organism>
<evidence type="ECO:0000313" key="6">
    <source>
        <dbReference type="Proteomes" id="UP000281975"/>
    </source>
</evidence>
<accession>A0A420WT83</accession>
<evidence type="ECO:0000256" key="3">
    <source>
        <dbReference type="ARBA" id="ARBA00023163"/>
    </source>
</evidence>
<dbReference type="GO" id="GO:0003677">
    <property type="term" value="F:DNA binding"/>
    <property type="evidence" value="ECO:0007669"/>
    <property type="project" value="UniProtKB-KW"/>
</dbReference>
<dbReference type="InterPro" id="IPR014710">
    <property type="entry name" value="RmlC-like_jellyroll"/>
</dbReference>
<dbReference type="PANTHER" id="PTHR46797:SF23">
    <property type="entry name" value="HTH-TYPE TRANSCRIPTIONAL REGULATOR SUTR"/>
    <property type="match status" value="1"/>
</dbReference>
<dbReference type="GO" id="GO:0005829">
    <property type="term" value="C:cytosol"/>
    <property type="evidence" value="ECO:0007669"/>
    <property type="project" value="TreeGrafter"/>
</dbReference>
<dbReference type="EMBL" id="RBIN01000012">
    <property type="protein sequence ID" value="RKQ95721.1"/>
    <property type="molecule type" value="Genomic_DNA"/>
</dbReference>
<evidence type="ECO:0000256" key="2">
    <source>
        <dbReference type="ARBA" id="ARBA00023125"/>
    </source>
</evidence>
<dbReference type="InterPro" id="IPR011051">
    <property type="entry name" value="RmlC_Cupin_sf"/>
</dbReference>
<dbReference type="GO" id="GO:0003700">
    <property type="term" value="F:DNA-binding transcription factor activity"/>
    <property type="evidence" value="ECO:0007669"/>
    <property type="project" value="TreeGrafter"/>
</dbReference>
<protein>
    <submittedName>
        <fullName evidence="5">XRE family transcriptional regulator</fullName>
    </submittedName>
</protein>
<dbReference type="InterPro" id="IPR010982">
    <property type="entry name" value="Lambda_DNA-bd_dom_sf"/>
</dbReference>
<dbReference type="AlphaFoldDB" id="A0A420WT83"/>
<dbReference type="PANTHER" id="PTHR46797">
    <property type="entry name" value="HTH-TYPE TRANSCRIPTIONAL REGULATOR"/>
    <property type="match status" value="1"/>
</dbReference>
<evidence type="ECO:0000259" key="4">
    <source>
        <dbReference type="PROSITE" id="PS50943"/>
    </source>
</evidence>
<dbReference type="Gene3D" id="1.10.260.40">
    <property type="entry name" value="lambda repressor-like DNA-binding domains"/>
    <property type="match status" value="1"/>
</dbReference>
<keyword evidence="1" id="KW-0805">Transcription regulation</keyword>
<keyword evidence="3" id="KW-0804">Transcription</keyword>
<proteinExistence type="predicted"/>
<dbReference type="SMART" id="SM00530">
    <property type="entry name" value="HTH_XRE"/>
    <property type="match status" value="1"/>
</dbReference>